<organism evidence="2 3">
    <name type="scientific">Paracoccus nototheniae</name>
    <dbReference type="NCBI Taxonomy" id="2489002"/>
    <lineage>
        <taxon>Bacteria</taxon>
        <taxon>Pseudomonadati</taxon>
        <taxon>Pseudomonadota</taxon>
        <taxon>Alphaproteobacteria</taxon>
        <taxon>Rhodobacterales</taxon>
        <taxon>Paracoccaceae</taxon>
        <taxon>Paracoccus</taxon>
    </lineage>
</organism>
<dbReference type="Proteomes" id="UP001597302">
    <property type="component" value="Unassembled WGS sequence"/>
</dbReference>
<gene>
    <name evidence="2" type="ORF">ACFQ5P_16980</name>
</gene>
<dbReference type="RefSeq" id="WP_242679525.1">
    <property type="nucleotide sequence ID" value="NZ_CBCSAJ010000011.1"/>
</dbReference>
<evidence type="ECO:0000256" key="1">
    <source>
        <dbReference type="SAM" id="MobiDB-lite"/>
    </source>
</evidence>
<evidence type="ECO:0000313" key="3">
    <source>
        <dbReference type="Proteomes" id="UP001597302"/>
    </source>
</evidence>
<feature type="compositionally biased region" description="Basic and acidic residues" evidence="1">
    <location>
        <begin position="9"/>
        <end position="21"/>
    </location>
</feature>
<keyword evidence="3" id="KW-1185">Reference proteome</keyword>
<accession>A0ABW4DZ28</accession>
<protein>
    <submittedName>
        <fullName evidence="2">Uncharacterized protein</fullName>
    </submittedName>
</protein>
<sequence length="165" mass="18872">MTPAAKRMLRNERRRERDGLRGRLGKDRSEAIVAGLRRIMRHEFVEGRTATLFGLEGPMRHAMRETLCLQGWQWADADDTARQLVAAALASLWAIRPTWNEGQPEWTIEQGTLIARTRCARCQAPLPEGHYKFCSRLCSTAFNSWLSNMRRAEESNVMQIAARMG</sequence>
<reference evidence="3" key="1">
    <citation type="journal article" date="2019" name="Int. J. Syst. Evol. Microbiol.">
        <title>The Global Catalogue of Microorganisms (GCM) 10K type strain sequencing project: providing services to taxonomists for standard genome sequencing and annotation.</title>
        <authorList>
            <consortium name="The Broad Institute Genomics Platform"/>
            <consortium name="The Broad Institute Genome Sequencing Center for Infectious Disease"/>
            <person name="Wu L."/>
            <person name="Ma J."/>
        </authorList>
    </citation>
    <scope>NUCLEOTIDE SEQUENCE [LARGE SCALE GENOMIC DNA]</scope>
    <source>
        <strain evidence="3">CCM 8875</strain>
    </source>
</reference>
<name>A0ABW4DZ28_9RHOB</name>
<feature type="region of interest" description="Disordered" evidence="1">
    <location>
        <begin position="1"/>
        <end position="21"/>
    </location>
</feature>
<comment type="caution">
    <text evidence="2">The sequence shown here is derived from an EMBL/GenBank/DDBJ whole genome shotgun (WGS) entry which is preliminary data.</text>
</comment>
<proteinExistence type="predicted"/>
<dbReference type="EMBL" id="JBHTOQ010000038">
    <property type="protein sequence ID" value="MFD1482994.1"/>
    <property type="molecule type" value="Genomic_DNA"/>
</dbReference>
<evidence type="ECO:0000313" key="2">
    <source>
        <dbReference type="EMBL" id="MFD1482994.1"/>
    </source>
</evidence>